<dbReference type="RefSeq" id="XP_030058520.1">
    <property type="nucleotide sequence ID" value="XM_030202660.1"/>
</dbReference>
<keyword evidence="2" id="KW-1133">Transmembrane helix</keyword>
<name>A0A6P7Y5Y1_9AMPH</name>
<sequence length="337" mass="37681">MDKLFTEATLLLYLGVSLLLGGAVMYKLRKNRVRMGKRLACDVLLLVLLELFCFLALSDVMGFSLFSLACLIFYASISAGMLPVDSKAVLITGCDSGIGYALARYLDTLGFDVFAGVLSKDGQGAAALKSSCSQRLSLLQLDVTNSAQIKEAYEEVKAVLRNKGLWGFINNAGVLGYVVDGELLPMKMYKQCMEVNFFGAVEVSKTFIPLLRKAQGRLINICSLGGIFGSERQWNKQDKDILESIMPETREDFGEDYIFKLKNCYSYMIEACSADFSPVLHDMHHALLAKKPNYMYTPGCKNFLLFAFHYFPLWIYDLVIPRLTVKSKTFQHKSKGL</sequence>
<dbReference type="GeneID" id="115469904"/>
<dbReference type="Gene3D" id="3.40.50.720">
    <property type="entry name" value="NAD(P)-binding Rossmann-like Domain"/>
    <property type="match status" value="1"/>
</dbReference>
<dbReference type="InterPro" id="IPR036291">
    <property type="entry name" value="NAD(P)-bd_dom_sf"/>
</dbReference>
<keyword evidence="3" id="KW-1185">Reference proteome</keyword>
<feature type="transmembrane region" description="Helical" evidence="2">
    <location>
        <begin position="6"/>
        <end position="27"/>
    </location>
</feature>
<dbReference type="CTD" id="3294"/>
<protein>
    <submittedName>
        <fullName evidence="4">Estradiol 17-beta-dehydrogenase 2 isoform X2</fullName>
    </submittedName>
</protein>
<keyword evidence="2" id="KW-0472">Membrane</keyword>
<dbReference type="GO" id="GO:0008202">
    <property type="term" value="P:steroid metabolic process"/>
    <property type="evidence" value="ECO:0007669"/>
    <property type="project" value="TreeGrafter"/>
</dbReference>
<proteinExistence type="inferred from homology"/>
<feature type="transmembrane region" description="Helical" evidence="2">
    <location>
        <begin position="39"/>
        <end position="57"/>
    </location>
</feature>
<evidence type="ECO:0000256" key="2">
    <source>
        <dbReference type="SAM" id="Phobius"/>
    </source>
</evidence>
<evidence type="ECO:0000256" key="1">
    <source>
        <dbReference type="ARBA" id="ARBA00006484"/>
    </source>
</evidence>
<gene>
    <name evidence="4" type="primary">HSD17B2</name>
</gene>
<dbReference type="GO" id="GO:0047035">
    <property type="term" value="F:testosterone dehydrogenase (NAD+) activity"/>
    <property type="evidence" value="ECO:0007669"/>
    <property type="project" value="TreeGrafter"/>
</dbReference>
<keyword evidence="2" id="KW-0812">Transmembrane</keyword>
<dbReference type="Proteomes" id="UP000515156">
    <property type="component" value="Chromosome 5"/>
</dbReference>
<feature type="transmembrane region" description="Helical" evidence="2">
    <location>
        <begin position="63"/>
        <end position="82"/>
    </location>
</feature>
<accession>A0A6P7Y5Y1</accession>
<dbReference type="PRINTS" id="PR00081">
    <property type="entry name" value="GDHRDH"/>
</dbReference>
<dbReference type="InterPro" id="IPR002347">
    <property type="entry name" value="SDR_fam"/>
</dbReference>
<evidence type="ECO:0000313" key="3">
    <source>
        <dbReference type="Proteomes" id="UP000515156"/>
    </source>
</evidence>
<dbReference type="GO" id="GO:0004303">
    <property type="term" value="F:estradiol 17-beta-dehydrogenase [NAD(P)+] activity"/>
    <property type="evidence" value="ECO:0007669"/>
    <property type="project" value="TreeGrafter"/>
</dbReference>
<dbReference type="PANTHER" id="PTHR43313">
    <property type="entry name" value="SHORT-CHAIN DEHYDROGENASE/REDUCTASE FAMILY 9C"/>
    <property type="match status" value="1"/>
</dbReference>
<evidence type="ECO:0000313" key="4">
    <source>
        <dbReference type="RefSeq" id="XP_030058520.1"/>
    </source>
</evidence>
<dbReference type="SUPFAM" id="SSF51735">
    <property type="entry name" value="NAD(P)-binding Rossmann-fold domains"/>
    <property type="match status" value="1"/>
</dbReference>
<dbReference type="PANTHER" id="PTHR43313:SF3">
    <property type="entry name" value="17-BETA-HYDROXYSTEROID DEHYDROGENASE TYPE 2"/>
    <property type="match status" value="1"/>
</dbReference>
<reference evidence="4" key="1">
    <citation type="submission" date="2025-08" db="UniProtKB">
        <authorList>
            <consortium name="RefSeq"/>
        </authorList>
    </citation>
    <scope>IDENTIFICATION</scope>
</reference>
<dbReference type="Pfam" id="PF00106">
    <property type="entry name" value="adh_short"/>
    <property type="match status" value="1"/>
</dbReference>
<organism evidence="3 4">
    <name type="scientific">Microcaecilia unicolor</name>
    <dbReference type="NCBI Taxonomy" id="1415580"/>
    <lineage>
        <taxon>Eukaryota</taxon>
        <taxon>Metazoa</taxon>
        <taxon>Chordata</taxon>
        <taxon>Craniata</taxon>
        <taxon>Vertebrata</taxon>
        <taxon>Euteleostomi</taxon>
        <taxon>Amphibia</taxon>
        <taxon>Gymnophiona</taxon>
        <taxon>Siphonopidae</taxon>
        <taxon>Microcaecilia</taxon>
    </lineage>
</organism>
<comment type="similarity">
    <text evidence="1">Belongs to the short-chain dehydrogenases/reductases (SDR) family.</text>
</comment>
<dbReference type="AlphaFoldDB" id="A0A6P7Y5Y1"/>